<dbReference type="InterPro" id="IPR027417">
    <property type="entry name" value="P-loop_NTPase"/>
</dbReference>
<organism evidence="2">
    <name type="scientific">Candidatus Kentrum eta</name>
    <dbReference type="NCBI Taxonomy" id="2126337"/>
    <lineage>
        <taxon>Bacteria</taxon>
        <taxon>Pseudomonadati</taxon>
        <taxon>Pseudomonadota</taxon>
        <taxon>Gammaproteobacteria</taxon>
        <taxon>Candidatus Kentrum</taxon>
    </lineage>
</organism>
<dbReference type="EMBL" id="CAADFJ010000015">
    <property type="protein sequence ID" value="VFJ97681.1"/>
    <property type="molecule type" value="Genomic_DNA"/>
</dbReference>
<protein>
    <submittedName>
        <fullName evidence="2">Uncharacterized protein</fullName>
    </submittedName>
</protein>
<proteinExistence type="predicted"/>
<dbReference type="SUPFAM" id="SSF52540">
    <property type="entry name" value="P-loop containing nucleoside triphosphate hydrolases"/>
    <property type="match status" value="1"/>
</dbReference>
<evidence type="ECO:0000313" key="2">
    <source>
        <dbReference type="EMBL" id="VFJ91240.1"/>
    </source>
</evidence>
<accession>A0A450UFB4</accession>
<evidence type="ECO:0000313" key="3">
    <source>
        <dbReference type="EMBL" id="VFJ97681.1"/>
    </source>
</evidence>
<gene>
    <name evidence="1" type="ORF">BECKH772A_GA0070896_100135</name>
    <name evidence="2" type="ORF">BECKH772B_GA0070898_1001521</name>
    <name evidence="3" type="ORF">BECKH772C_GA0070978_100154</name>
</gene>
<dbReference type="EMBL" id="CAADFI010000015">
    <property type="protein sequence ID" value="VFJ91240.1"/>
    <property type="molecule type" value="Genomic_DNA"/>
</dbReference>
<sequence>MSKVNRIQQALSELDGGAFRKLADAYLVAKGFGPINSIGSVIAANKVRKGTPDTLIALPGGRYLFAEHTTRQSGLLDKIKGDLDKCLDPDKTGIPVEKIQGVIFCFTGKLDAKAQYELTEICQEKGVGLDLFGIDALSFDLYHHYPHLAHDFLDVLIDTGQIVPPDQFVSLYNHNKLATRLDLGFHFREEELDRLLAALEGERLAILSGKAGVGKSRLALEMCRRFRVAHPEYEVLCVFGRNRDLWEDLKSQFSRAGRFLILVDDANRVSRFDYVVDLLLHQREDQRIKVVATVRDYALLKVQEAAQPLGGGEEVALEPFTDDQIKTLLTDECEIHNYHYLDRIADIARGNPRLAVMAAEVAREEESLGSIRDVSALYDRYFSSIREDLRKEGTDLKRADLLKTAAIVSFFKAVDRANEEMMDIIETVFAIPPADFWAAAERLHELEILDMHEDEVVKISDQVLATYLFYLAVFKEKVLDFGIFLDYLFPRFRQRLIDSINPVLDAFDSQGIIKAMRPHVARVWSRLEKDGNDEVFLRFLDAFWFTRRTETLLWVRDRIDGLAAEPVEIAAIVFKPGFDSKLLSPPSLLSILKPFAFTEEGEARMALDLLMRYLAKRPGEVPRVLGILIDNYGFRPDSNRRSFEIQRAVVDTVWDCAKDGDPFFSRVFLAVAGDYLGTCFFHRRINRGIKGARTLELTHADFDLSATLGLTALRQAIWERVFSLYKNEALQKDVLALINDYSASPTESTSSKVTFYTHIPKIDAPQWEAKLAIRENKGVTETQSHSVTELPCSTQEGAKRLRGEVVKSDTGHVLPFLTSALDPDNYRHCVILHGYLDLLKRHDVKVPAGLRKRFSNETHTLAKLLLTEHEPDLSSDEFEQYKRECLARHTADYTLDDYARFFERYLEIREVQAEEVPNPYQLWESVENTLLALADHDPDLYRQVLGLYLERQDPLVLPGYALVRKLLEQRGYDGTRQFPERMDYPARRRWLFHLHEALPDDAVNRERLGHLCELYREAEPADLPYNGINYLLKYLPLDARIVAKVVGMVLKKAEEESDAIYALTLSLFNPEMEITKRLPELFAGDIELLKRAYLVMEGTRNHQNYSGMGTADYNGAVFDRILDLDPAFITEYIAWKYGNPKHGRLMSLDDDRDYAFLWARSDYRQVMDRVIESIREHEQNRLIPISPYLGTFFGNKQDRGASSGEARERQDTYLLGLIDQRSGDVEFMRHLFGVILEFPHERRALFVEGFVARNQSFDAFERLPLGPKPRSGGGSKVPSVQKDLDYWESLLPIMNTVELLPHRQYVEDRIRCLRGKIEREKKKDFMGRF</sequence>
<dbReference type="EMBL" id="CAADFG010000013">
    <property type="protein sequence ID" value="VFJ89147.1"/>
    <property type="molecule type" value="Genomic_DNA"/>
</dbReference>
<reference evidence="2" key="1">
    <citation type="submission" date="2019-02" db="EMBL/GenBank/DDBJ databases">
        <authorList>
            <person name="Gruber-Vodicka R. H."/>
            <person name="Seah K. B. B."/>
        </authorList>
    </citation>
    <scope>NUCLEOTIDE SEQUENCE</scope>
    <source>
        <strain evidence="3">BECK_SA2B12</strain>
        <strain evidence="1">BECK_SA2B15</strain>
        <strain evidence="2">BECK_SA2B20</strain>
    </source>
</reference>
<name>A0A450UFB4_9GAMM</name>
<evidence type="ECO:0000313" key="1">
    <source>
        <dbReference type="EMBL" id="VFJ89147.1"/>
    </source>
</evidence>